<organism evidence="3">
    <name type="scientific">freshwater metagenome</name>
    <dbReference type="NCBI Taxonomy" id="449393"/>
    <lineage>
        <taxon>unclassified sequences</taxon>
        <taxon>metagenomes</taxon>
        <taxon>ecological metagenomes</taxon>
    </lineage>
</organism>
<dbReference type="GO" id="GO:0050664">
    <property type="term" value="F:oxidoreductase activity, acting on NAD(P)H, oxygen as acceptor"/>
    <property type="evidence" value="ECO:0007669"/>
    <property type="project" value="TreeGrafter"/>
</dbReference>
<dbReference type="PANTHER" id="PTHR43008:SF4">
    <property type="entry name" value="CHAIN DEHYDROGENASE, PUTATIVE (AFU_ORTHOLOGUE AFUA_4G08710)-RELATED"/>
    <property type="match status" value="1"/>
</dbReference>
<sequence>MSSSLKSLTGTGAVVTGGASGLGRAITEALAMAGASVALLDANGPAAQAAAAELVDSGCDVIGLQCDVTVPDSLSAAMATAAERFGGIRVVFANAGISAGPGPGSGGKSLLELDDENWDRVLAVNLSGVIRTARAALPYLIESGSGRLIITSSSAAIMPTLFVGHAYAASKAAVHHLTQYLAMELAEHKVLVNCLAPGPFETNIASGRLKQPDIAEQVAKSVPLGRIADPSEIGPVALLLASPDNGFMTGSLISIDGGTVAGNWSH</sequence>
<dbReference type="FunFam" id="3.40.50.720:FF:000084">
    <property type="entry name" value="Short-chain dehydrogenase reductase"/>
    <property type="match status" value="1"/>
</dbReference>
<evidence type="ECO:0000313" key="3">
    <source>
        <dbReference type="EMBL" id="CAB4824870.1"/>
    </source>
</evidence>
<dbReference type="EMBL" id="CAFABK010000012">
    <property type="protein sequence ID" value="CAB4824870.1"/>
    <property type="molecule type" value="Genomic_DNA"/>
</dbReference>
<dbReference type="SUPFAM" id="SSF51735">
    <property type="entry name" value="NAD(P)-binding Rossmann-fold domains"/>
    <property type="match status" value="1"/>
</dbReference>
<dbReference type="Pfam" id="PF13561">
    <property type="entry name" value="adh_short_C2"/>
    <property type="match status" value="1"/>
</dbReference>
<dbReference type="Gene3D" id="3.40.50.720">
    <property type="entry name" value="NAD(P)-binding Rossmann-like Domain"/>
    <property type="match status" value="1"/>
</dbReference>
<dbReference type="PRINTS" id="PR00081">
    <property type="entry name" value="GDHRDH"/>
</dbReference>
<dbReference type="InterPro" id="IPR002347">
    <property type="entry name" value="SDR_fam"/>
</dbReference>
<accession>A0A6J6ZX95</accession>
<dbReference type="AlphaFoldDB" id="A0A6J6ZX95"/>
<gene>
    <name evidence="3" type="ORF">UFOPK3204_00412</name>
</gene>
<comment type="similarity">
    <text evidence="1">Belongs to the short-chain dehydrogenases/reductases (SDR) family.</text>
</comment>
<dbReference type="PANTHER" id="PTHR43008">
    <property type="entry name" value="BENZIL REDUCTASE"/>
    <property type="match status" value="1"/>
</dbReference>
<dbReference type="CDD" id="cd05233">
    <property type="entry name" value="SDR_c"/>
    <property type="match status" value="1"/>
</dbReference>
<evidence type="ECO:0000256" key="1">
    <source>
        <dbReference type="ARBA" id="ARBA00006484"/>
    </source>
</evidence>
<dbReference type="InterPro" id="IPR036291">
    <property type="entry name" value="NAD(P)-bd_dom_sf"/>
</dbReference>
<evidence type="ECO:0000256" key="2">
    <source>
        <dbReference type="ARBA" id="ARBA00023002"/>
    </source>
</evidence>
<proteinExistence type="inferred from homology"/>
<dbReference type="PRINTS" id="PR00080">
    <property type="entry name" value="SDRFAMILY"/>
</dbReference>
<keyword evidence="2" id="KW-0560">Oxidoreductase</keyword>
<name>A0A6J6ZX95_9ZZZZ</name>
<reference evidence="3" key="1">
    <citation type="submission" date="2020-05" db="EMBL/GenBank/DDBJ databases">
        <authorList>
            <person name="Chiriac C."/>
            <person name="Salcher M."/>
            <person name="Ghai R."/>
            <person name="Kavagutti S V."/>
        </authorList>
    </citation>
    <scope>NUCLEOTIDE SEQUENCE</scope>
</reference>
<protein>
    <submittedName>
        <fullName evidence="3">Unannotated protein</fullName>
    </submittedName>
</protein>